<sequence length="102" mass="10955">MSITADRPTTFTFPAGSGGPEDIASRMPRRHTVVTGDGMDGVMRVATALQSCGRILREFCVDVREGVAYGSVTCTMSMTPAEADEFESRMLAMPCVLAVDPY</sequence>
<evidence type="ECO:0000313" key="3">
    <source>
        <dbReference type="Proteomes" id="UP000199614"/>
    </source>
</evidence>
<dbReference type="RefSeq" id="WP_093347029.1">
    <property type="nucleotide sequence ID" value="NZ_FOUY01000022.1"/>
</dbReference>
<feature type="compositionally biased region" description="Polar residues" evidence="1">
    <location>
        <begin position="1"/>
        <end position="12"/>
    </location>
</feature>
<evidence type="ECO:0000256" key="1">
    <source>
        <dbReference type="SAM" id="MobiDB-lite"/>
    </source>
</evidence>
<evidence type="ECO:0000313" key="2">
    <source>
        <dbReference type="EMBL" id="SFN81613.1"/>
    </source>
</evidence>
<dbReference type="EMBL" id="FOUY01000022">
    <property type="protein sequence ID" value="SFN81613.1"/>
    <property type="molecule type" value="Genomic_DNA"/>
</dbReference>
<dbReference type="AlphaFoldDB" id="A0A1I5C3L6"/>
<feature type="region of interest" description="Disordered" evidence="1">
    <location>
        <begin position="1"/>
        <end position="25"/>
    </location>
</feature>
<organism evidence="2 3">
    <name type="scientific">Pseudonocardia ammonioxydans</name>
    <dbReference type="NCBI Taxonomy" id="260086"/>
    <lineage>
        <taxon>Bacteria</taxon>
        <taxon>Bacillati</taxon>
        <taxon>Actinomycetota</taxon>
        <taxon>Actinomycetes</taxon>
        <taxon>Pseudonocardiales</taxon>
        <taxon>Pseudonocardiaceae</taxon>
        <taxon>Pseudonocardia</taxon>
    </lineage>
</organism>
<accession>A0A1I5C3L6</accession>
<gene>
    <name evidence="2" type="ORF">SAMN05216207_102212</name>
</gene>
<protein>
    <submittedName>
        <fullName evidence="2">Uncharacterized protein</fullName>
    </submittedName>
</protein>
<reference evidence="2 3" key="1">
    <citation type="submission" date="2016-10" db="EMBL/GenBank/DDBJ databases">
        <authorList>
            <person name="de Groot N.N."/>
        </authorList>
    </citation>
    <scope>NUCLEOTIDE SEQUENCE [LARGE SCALE GENOMIC DNA]</scope>
    <source>
        <strain evidence="2 3">CGMCC 4.1877</strain>
    </source>
</reference>
<dbReference type="Proteomes" id="UP000199614">
    <property type="component" value="Unassembled WGS sequence"/>
</dbReference>
<keyword evidence="3" id="KW-1185">Reference proteome</keyword>
<name>A0A1I5C3L6_PSUAM</name>
<dbReference type="OrthoDB" id="3578043at2"/>
<proteinExistence type="predicted"/>